<protein>
    <submittedName>
        <fullName evidence="2">Uncharacterized protein</fullName>
    </submittedName>
</protein>
<evidence type="ECO:0000256" key="1">
    <source>
        <dbReference type="SAM" id="MobiDB-lite"/>
    </source>
</evidence>
<proteinExistence type="predicted"/>
<sequence>MVVLGSSAKRRNSGDGGCTELEETAPLPRRHRGLREQLCSRDDDVLHEEAVARSTSWWCGSDDDGVVFETDTAVEETWHYAAELRSSWWLGGVGSPAMYDREFSE</sequence>
<evidence type="ECO:0000313" key="3">
    <source>
        <dbReference type="Proteomes" id="UP001140949"/>
    </source>
</evidence>
<reference evidence="2" key="2">
    <citation type="submission" date="2023-04" db="EMBL/GenBank/DDBJ databases">
        <authorList>
            <person name="Bruccoleri R.E."/>
            <person name="Oakeley E.J."/>
            <person name="Faust A.-M."/>
            <person name="Dessus-Babus S."/>
            <person name="Altorfer M."/>
            <person name="Burckhardt D."/>
            <person name="Oertli M."/>
            <person name="Naumann U."/>
            <person name="Petersen F."/>
            <person name="Wong J."/>
        </authorList>
    </citation>
    <scope>NUCLEOTIDE SEQUENCE</scope>
    <source>
        <strain evidence="2">GSM-AAB239-AS_SAM_17_03QT</strain>
        <tissue evidence="2">Leaf</tissue>
    </source>
</reference>
<feature type="region of interest" description="Disordered" evidence="1">
    <location>
        <begin position="1"/>
        <end position="27"/>
    </location>
</feature>
<keyword evidence="3" id="KW-1185">Reference proteome</keyword>
<dbReference type="EMBL" id="JANAVB010029220">
    <property type="protein sequence ID" value="KAJ6815115.1"/>
    <property type="molecule type" value="Genomic_DNA"/>
</dbReference>
<organism evidence="2 3">
    <name type="scientific">Iris pallida</name>
    <name type="common">Sweet iris</name>
    <dbReference type="NCBI Taxonomy" id="29817"/>
    <lineage>
        <taxon>Eukaryota</taxon>
        <taxon>Viridiplantae</taxon>
        <taxon>Streptophyta</taxon>
        <taxon>Embryophyta</taxon>
        <taxon>Tracheophyta</taxon>
        <taxon>Spermatophyta</taxon>
        <taxon>Magnoliopsida</taxon>
        <taxon>Liliopsida</taxon>
        <taxon>Asparagales</taxon>
        <taxon>Iridaceae</taxon>
        <taxon>Iridoideae</taxon>
        <taxon>Irideae</taxon>
        <taxon>Iris</taxon>
    </lineage>
</organism>
<reference evidence="2" key="1">
    <citation type="journal article" date="2023" name="GigaByte">
        <title>Genome assembly of the bearded iris, Iris pallida Lam.</title>
        <authorList>
            <person name="Bruccoleri R.E."/>
            <person name="Oakeley E.J."/>
            <person name="Faust A.M.E."/>
            <person name="Altorfer M."/>
            <person name="Dessus-Babus S."/>
            <person name="Burckhardt D."/>
            <person name="Oertli M."/>
            <person name="Naumann U."/>
            <person name="Petersen F."/>
            <person name="Wong J."/>
        </authorList>
    </citation>
    <scope>NUCLEOTIDE SEQUENCE</scope>
    <source>
        <strain evidence="2">GSM-AAB239-AS_SAM_17_03QT</strain>
    </source>
</reference>
<gene>
    <name evidence="2" type="ORF">M6B38_134965</name>
</gene>
<evidence type="ECO:0000313" key="2">
    <source>
        <dbReference type="EMBL" id="KAJ6815115.1"/>
    </source>
</evidence>
<comment type="caution">
    <text evidence="2">The sequence shown here is derived from an EMBL/GenBank/DDBJ whole genome shotgun (WGS) entry which is preliminary data.</text>
</comment>
<accession>A0AAX6FGK8</accession>
<dbReference type="AlphaFoldDB" id="A0AAX6FGK8"/>
<dbReference type="Proteomes" id="UP001140949">
    <property type="component" value="Unassembled WGS sequence"/>
</dbReference>
<name>A0AAX6FGK8_IRIPA</name>